<comment type="caution">
    <text evidence="2">The sequence shown here is derived from an EMBL/GenBank/DDBJ whole genome shotgun (WGS) entry which is preliminary data.</text>
</comment>
<dbReference type="Pfam" id="PF14528">
    <property type="entry name" value="LAGLIDADG_3"/>
    <property type="match status" value="1"/>
</dbReference>
<dbReference type="Gene3D" id="1.10.10.60">
    <property type="entry name" value="Homeodomain-like"/>
    <property type="match status" value="3"/>
</dbReference>
<dbReference type="AlphaFoldDB" id="A0A1Y3UYN7"/>
<evidence type="ECO:0000313" key="2">
    <source>
        <dbReference type="EMBL" id="OUN50430.1"/>
    </source>
</evidence>
<dbReference type="SUPFAM" id="SSF55608">
    <property type="entry name" value="Homing endonucleases"/>
    <property type="match status" value="1"/>
</dbReference>
<sequence length="465" mass="54162">MYNVKEAVDLYKSGVSVKELSEKYNYSDTHIRNKLKEQGIKLNGNIVMTKERTFEAVSMYNQGIPVKEIADKMSVSTTSVRDALIREGVYKKKQFFSIPREEWNVVTQKIKDGYTIKELAKEYNTSESAFDNYINKNNINPSKRLLLSEEEKKKIVELHNTGFNTVEIGNKLGRSDSTIGRYLISIGYENEGNSMKKADKQIAFKLYRDGYTNQQIWELKFQGIYNPKTIESHIKKAGLSRKGGNFNPNTVRDYFQQIDTPEKAYVLGYIFADGHVGEKQIRLECIRKDVELLNFVIEQLSPGTKIHEFTKPPRRWKDGHTSSVLETYYCSVGCWEHVRDLKKYNLYHRKQCMDYPLPELDKDLYRDFLRGVFDGDGTTWVQNGTPKVSICFDHNQACEMEEILKEAGVITKPNNNIIDMDKYGSNISHLRITRLKDVKAFFNYIYYDQNLFCLTRKYKKFKNSL</sequence>
<dbReference type="Gene3D" id="3.10.28.10">
    <property type="entry name" value="Homing endonucleases"/>
    <property type="match status" value="1"/>
</dbReference>
<dbReference type="PROSITE" id="PS50819">
    <property type="entry name" value="INTEIN_ENDONUCLEASE"/>
    <property type="match status" value="1"/>
</dbReference>
<dbReference type="InterPro" id="IPR004042">
    <property type="entry name" value="Intein_endonuc_central"/>
</dbReference>
<name>A0A1Y3UYN7_LIMRT</name>
<dbReference type="RefSeq" id="WP_087214361.1">
    <property type="nucleotide sequence ID" value="NZ_NFHN01000001.1"/>
</dbReference>
<dbReference type="InterPro" id="IPR027434">
    <property type="entry name" value="Homing_endonucl"/>
</dbReference>
<dbReference type="EMBL" id="NFHN01000001">
    <property type="protein sequence ID" value="OUN50430.1"/>
    <property type="molecule type" value="Genomic_DNA"/>
</dbReference>
<protein>
    <recommendedName>
        <fullName evidence="1">DOD-type homing endonuclease domain-containing protein</fullName>
    </recommendedName>
</protein>
<dbReference type="GO" id="GO:0004519">
    <property type="term" value="F:endonuclease activity"/>
    <property type="evidence" value="ECO:0007669"/>
    <property type="project" value="InterPro"/>
</dbReference>
<accession>A0A1Y3UYN7</accession>
<evidence type="ECO:0000313" key="3">
    <source>
        <dbReference type="Proteomes" id="UP000195868"/>
    </source>
</evidence>
<evidence type="ECO:0000259" key="1">
    <source>
        <dbReference type="PROSITE" id="PS50819"/>
    </source>
</evidence>
<dbReference type="Proteomes" id="UP000195868">
    <property type="component" value="Unassembled WGS sequence"/>
</dbReference>
<gene>
    <name evidence="2" type="ORF">B5G22_00460</name>
</gene>
<organism evidence="2 3">
    <name type="scientific">Limosilactobacillus reuteri</name>
    <name type="common">Lactobacillus reuteri</name>
    <dbReference type="NCBI Taxonomy" id="1598"/>
    <lineage>
        <taxon>Bacteria</taxon>
        <taxon>Bacillati</taxon>
        <taxon>Bacillota</taxon>
        <taxon>Bacilli</taxon>
        <taxon>Lactobacillales</taxon>
        <taxon>Lactobacillaceae</taxon>
        <taxon>Limosilactobacillus</taxon>
    </lineage>
</organism>
<reference evidence="3" key="1">
    <citation type="submission" date="2017-04" db="EMBL/GenBank/DDBJ databases">
        <title>Function of individual gut microbiota members based on whole genome sequencing of pure cultures obtained from chicken caecum.</title>
        <authorList>
            <person name="Medvecky M."/>
            <person name="Cejkova D."/>
            <person name="Polansky O."/>
            <person name="Karasova D."/>
            <person name="Kubasova T."/>
            <person name="Cizek A."/>
            <person name="Rychlik I."/>
        </authorList>
    </citation>
    <scope>NUCLEOTIDE SEQUENCE [LARGE SCALE GENOMIC DNA]</scope>
    <source>
        <strain evidence="3">An71</strain>
    </source>
</reference>
<proteinExistence type="predicted"/>
<feature type="domain" description="DOD-type homing endonuclease" evidence="1">
    <location>
        <begin position="266"/>
        <end position="409"/>
    </location>
</feature>
<dbReference type="InterPro" id="IPR004860">
    <property type="entry name" value="LAGLIDADG_dom"/>
</dbReference>